<accession>A0ABR6BVB7</accession>
<feature type="transmembrane region" description="Helical" evidence="1">
    <location>
        <begin position="12"/>
        <end position="34"/>
    </location>
</feature>
<sequence length="193" mass="20500">MSTINGLPAHILLVHAIVVLLPLSALLLVLSAVWAKARRMLALPNALLAVLVLILVPITTDAGEWLERRVPRTSLLHAHTELGDTALFVAIPVAVLVLVVWWRQRESAIASQPSAEFGVDEVAGSGTSTMTMTAVRRRTFLAPASRAVTTVIAVLAVLVAGAACYQVYRIGDSGAQASWQGRFSSEPAPRGGH</sequence>
<keyword evidence="3" id="KW-1185">Reference proteome</keyword>
<keyword evidence="1" id="KW-1133">Transmembrane helix</keyword>
<evidence type="ECO:0000313" key="3">
    <source>
        <dbReference type="Proteomes" id="UP000517916"/>
    </source>
</evidence>
<dbReference type="Proteomes" id="UP000517916">
    <property type="component" value="Unassembled WGS sequence"/>
</dbReference>
<dbReference type="RefSeq" id="WP_182839926.1">
    <property type="nucleotide sequence ID" value="NZ_BAAABQ010000008.1"/>
</dbReference>
<feature type="transmembrane region" description="Helical" evidence="1">
    <location>
        <begin position="147"/>
        <end position="168"/>
    </location>
</feature>
<keyword evidence="1" id="KW-0812">Transmembrane</keyword>
<evidence type="ECO:0000313" key="2">
    <source>
        <dbReference type="EMBL" id="MBA8930517.1"/>
    </source>
</evidence>
<organism evidence="2 3">
    <name type="scientific">Kutzneria viridogrisea</name>
    <dbReference type="NCBI Taxonomy" id="47990"/>
    <lineage>
        <taxon>Bacteria</taxon>
        <taxon>Bacillati</taxon>
        <taxon>Actinomycetota</taxon>
        <taxon>Actinomycetes</taxon>
        <taxon>Pseudonocardiales</taxon>
        <taxon>Pseudonocardiaceae</taxon>
        <taxon>Kutzneria</taxon>
    </lineage>
</organism>
<proteinExistence type="predicted"/>
<feature type="transmembrane region" description="Helical" evidence="1">
    <location>
        <begin position="86"/>
        <end position="102"/>
    </location>
</feature>
<keyword evidence="1" id="KW-0472">Membrane</keyword>
<dbReference type="EMBL" id="JACJID010000007">
    <property type="protein sequence ID" value="MBA8930517.1"/>
    <property type="molecule type" value="Genomic_DNA"/>
</dbReference>
<protein>
    <submittedName>
        <fullName evidence="2">Uncharacterized protein</fullName>
    </submittedName>
</protein>
<reference evidence="2 3" key="1">
    <citation type="submission" date="2020-08" db="EMBL/GenBank/DDBJ databases">
        <title>Genomic Encyclopedia of Archaeal and Bacterial Type Strains, Phase II (KMG-II): from individual species to whole genera.</title>
        <authorList>
            <person name="Goeker M."/>
        </authorList>
    </citation>
    <scope>NUCLEOTIDE SEQUENCE [LARGE SCALE GENOMIC DNA]</scope>
    <source>
        <strain evidence="2 3">DSM 43850</strain>
    </source>
</reference>
<feature type="transmembrane region" description="Helical" evidence="1">
    <location>
        <begin position="46"/>
        <end position="66"/>
    </location>
</feature>
<comment type="caution">
    <text evidence="2">The sequence shown here is derived from an EMBL/GenBank/DDBJ whole genome shotgun (WGS) entry which is preliminary data.</text>
</comment>
<evidence type="ECO:0000256" key="1">
    <source>
        <dbReference type="SAM" id="Phobius"/>
    </source>
</evidence>
<gene>
    <name evidence="2" type="ORF">BC739_007764</name>
</gene>
<name>A0ABR6BVB7_9PSEU</name>